<dbReference type="InterPro" id="IPR027907">
    <property type="entry name" value="BTBD8_C"/>
</dbReference>
<feature type="compositionally biased region" description="Low complexity" evidence="1">
    <location>
        <begin position="589"/>
        <end position="603"/>
    </location>
</feature>
<reference evidence="4" key="2">
    <citation type="submission" date="2025-09" db="UniProtKB">
        <authorList>
            <consortium name="Ensembl"/>
        </authorList>
    </citation>
    <scope>IDENTIFICATION</scope>
</reference>
<feature type="region of interest" description="Disordered" evidence="1">
    <location>
        <begin position="939"/>
        <end position="1015"/>
    </location>
</feature>
<dbReference type="OMA" id="CIPERAN"/>
<feature type="compositionally biased region" description="Basic and acidic residues" evidence="1">
    <location>
        <begin position="1181"/>
        <end position="1203"/>
    </location>
</feature>
<feature type="domain" description="BTBD8 BACK" evidence="3">
    <location>
        <begin position="1"/>
        <end position="42"/>
    </location>
</feature>
<feature type="compositionally biased region" description="Polar residues" evidence="1">
    <location>
        <begin position="206"/>
        <end position="217"/>
    </location>
</feature>
<keyword evidence="5" id="KW-1185">Reference proteome</keyword>
<evidence type="ECO:0000259" key="3">
    <source>
        <dbReference type="Pfam" id="PF26017"/>
    </source>
</evidence>
<feature type="compositionally biased region" description="Polar residues" evidence="1">
    <location>
        <begin position="440"/>
        <end position="476"/>
    </location>
</feature>
<feature type="region of interest" description="Disordered" evidence="1">
    <location>
        <begin position="392"/>
        <end position="484"/>
    </location>
</feature>
<feature type="compositionally biased region" description="Basic and acidic residues" evidence="1">
    <location>
        <begin position="608"/>
        <end position="632"/>
    </location>
</feature>
<feature type="compositionally biased region" description="Basic and acidic residues" evidence="1">
    <location>
        <begin position="951"/>
        <end position="969"/>
    </location>
</feature>
<dbReference type="Pfam" id="PF26017">
    <property type="entry name" value="BACK_BTBD8"/>
    <property type="match status" value="1"/>
</dbReference>
<evidence type="ECO:0000256" key="1">
    <source>
        <dbReference type="SAM" id="MobiDB-lite"/>
    </source>
</evidence>
<feature type="region of interest" description="Disordered" evidence="1">
    <location>
        <begin position="519"/>
        <end position="632"/>
    </location>
</feature>
<dbReference type="PANTHER" id="PTHR22427:SF2">
    <property type="entry name" value="BTB_POZ DOMAIN-CONTAINING PROTEIN 8"/>
    <property type="match status" value="1"/>
</dbReference>
<name>A0A8D2JJ78_VARKO</name>
<feature type="region of interest" description="Disordered" evidence="1">
    <location>
        <begin position="1114"/>
        <end position="1238"/>
    </location>
</feature>
<feature type="domain" description="BTB/POZ" evidence="2">
    <location>
        <begin position="1355"/>
        <end position="1400"/>
    </location>
</feature>
<evidence type="ECO:0000259" key="2">
    <source>
        <dbReference type="Pfam" id="PF15363"/>
    </source>
</evidence>
<evidence type="ECO:0000313" key="4">
    <source>
        <dbReference type="Ensembl" id="ENSVKKP00000010143.1"/>
    </source>
</evidence>
<sequence length="1400" mass="153225">METSRLISSLPQVKWTETALTLASRLQEECVSFMVANFPGIIQSEGFFALLQAQAMSSKADLLDQVFEAIQRGINTENSCSLLIALDTLLSSASVNEMGFTCKIQALHDKLWIFLVQSFYAVRHTESWKLLKPDDQQKIQAAAFDKGDARRPAKKPAFTSSQLNRCSTDASGIKHTAWKADGKKNSWCGSFTNRDKMKSDGLGASGHTSATNRNSANKALKHDDLKGKDSKKAVCKMTKEAKMGEKTPSPKARAVIKPKTETNGNAKAESFLTKQDSDRSLSASGHKNAGSGKALKNQEGKSVGARPKVLSASSSVQIKAKPVKKPTGKESPSLIGTETLSKSTNSSTDLRMSIEHLDETKEEKLADEGRKHPGNEKLVSYLLTLKTKSAVKKTNGAPAKKSVNDVEANSPMNSVVKKCTGKGNSEHTPQAVLKKKGSEAGNSTVQQKTKNVANTTKNQGSQGDLPNSLKSGLSPKQNEEKNVTQHLAQLEKQSLSKKKSKPLQTTSVKATAKIIVTSKTQTHSKKSEIGINKDQKQKIATGQPALKASSSSMKHPRSESPVQKNLHGEGQKNLAPKHENSAALGTQLPGSNKSSPGKKNSSGTSLLEIDKGHILNKEKITPHEERHSRGDWEQPYVAELSISVKTEKTEKQVHTNEKDDTSLISKNVEEGNATELHCVKDRESIACENANKNPTVLAANKDMLKCKTLPDSVGCLHPLKQLRENKNPLIQKTSIDHKATDNLKAGKDANCGDVLLHQFYEAAGETSNFEREERKSSKAFVIGSESTDEFSDKSAVTESQSATVESDATSKSSIGQVAEKCSSKDTDTTETPESHENSDAPFTDHWNLSSSALDPKESPESDTGSAATSSDDIKPRSEDYDAGGSQDDEGSNERGISKCSTMLCHDFLGRSSSDTSTPEELKIYDASLRIEVKMKKENSDLFRVISTSDDEIPRKRPETWSHQGGEKRAGSRGNNAGFAPTQFPQEADQVSSSADETEDEKSENENAVERLPPPEAPVQQFHGIVNLAFEDAAENDIENQEFSDTKNFKRSVLLSVDECEELGSDDGGEVHTPLQGSLDAATPSDVFDGIPHEHHNKTFYSRFSLEIEDGFLECKKPDKDNNENSSVDPCVSESKEKDNLATSVTEQKSREKTVGYSQPAAEGKEEARSEENNDIQCNKVSDVDSKSQGRPCHLDLHQRDNTELQKNSSTKPVDPCRSHLLTPEGHVKESEPASTEYSNTALSAGDIDDCDRLTQTCMFEHRPPKTLSPIYEMDVGEAFEQRMESEVNIVEVDFEDQEYAEQDWSLLRQLLSDQESNLDIKNSVPEDLNLAQYLINQTLFLARDSSQPQGKAQIDTFSRWTELISPLDDSSASITVASFSSDDCSSPQGEWTILELETHH</sequence>
<dbReference type="PANTHER" id="PTHR22427">
    <property type="entry name" value="GH15728P"/>
    <property type="match status" value="1"/>
</dbReference>
<dbReference type="Pfam" id="PF15363">
    <property type="entry name" value="BTBD8_C"/>
    <property type="match status" value="1"/>
</dbReference>
<protein>
    <submittedName>
        <fullName evidence="4">BTB domain containing 8</fullName>
    </submittedName>
</protein>
<feature type="region of interest" description="Disordered" evidence="1">
    <location>
        <begin position="143"/>
        <end position="162"/>
    </location>
</feature>
<organism evidence="4 5">
    <name type="scientific">Varanus komodoensis</name>
    <name type="common">Komodo dragon</name>
    <dbReference type="NCBI Taxonomy" id="61221"/>
    <lineage>
        <taxon>Eukaryota</taxon>
        <taxon>Metazoa</taxon>
        <taxon>Chordata</taxon>
        <taxon>Craniata</taxon>
        <taxon>Vertebrata</taxon>
        <taxon>Euteleostomi</taxon>
        <taxon>Lepidosauria</taxon>
        <taxon>Squamata</taxon>
        <taxon>Bifurcata</taxon>
        <taxon>Unidentata</taxon>
        <taxon>Episquamata</taxon>
        <taxon>Toxicofera</taxon>
        <taxon>Anguimorpha</taxon>
        <taxon>Paleoanguimorpha</taxon>
        <taxon>Varanoidea</taxon>
        <taxon>Varanidae</taxon>
        <taxon>Varanus</taxon>
    </lineage>
</organism>
<dbReference type="InterPro" id="IPR043225">
    <property type="entry name" value="BACK_BTBD8"/>
</dbReference>
<feature type="compositionally biased region" description="Basic and acidic residues" evidence="1">
    <location>
        <begin position="1162"/>
        <end position="1171"/>
    </location>
</feature>
<feature type="region of interest" description="Disordered" evidence="1">
    <location>
        <begin position="1063"/>
        <end position="1085"/>
    </location>
</feature>
<feature type="compositionally biased region" description="Basic and acidic residues" evidence="1">
    <location>
        <begin position="220"/>
        <end position="245"/>
    </location>
</feature>
<feature type="compositionally biased region" description="Polar residues" evidence="1">
    <location>
        <begin position="334"/>
        <end position="350"/>
    </location>
</feature>
<feature type="compositionally biased region" description="Low complexity" evidence="1">
    <location>
        <begin position="861"/>
        <end position="870"/>
    </location>
</feature>
<feature type="compositionally biased region" description="Polar residues" evidence="1">
    <location>
        <begin position="794"/>
        <end position="815"/>
    </location>
</feature>
<reference evidence="4" key="1">
    <citation type="submission" date="2025-08" db="UniProtKB">
        <authorList>
            <consortium name="Ensembl"/>
        </authorList>
    </citation>
    <scope>IDENTIFICATION</scope>
</reference>
<dbReference type="Ensembl" id="ENSVKKT00000010392.1">
    <property type="protein sequence ID" value="ENSVKKP00000010143.1"/>
    <property type="gene ID" value="ENSVKKG00000007139.1"/>
</dbReference>
<proteinExistence type="predicted"/>
<feature type="region of interest" description="Disordered" evidence="1">
    <location>
        <begin position="784"/>
        <end position="896"/>
    </location>
</feature>
<feature type="compositionally biased region" description="Polar residues" evidence="1">
    <location>
        <begin position="982"/>
        <end position="994"/>
    </location>
</feature>
<feature type="compositionally biased region" description="Basic and acidic residues" evidence="1">
    <location>
        <begin position="821"/>
        <end position="838"/>
    </location>
</feature>
<feature type="region of interest" description="Disordered" evidence="1">
    <location>
        <begin position="199"/>
        <end position="351"/>
    </location>
</feature>
<feature type="compositionally biased region" description="Basic and acidic residues" evidence="1">
    <location>
        <begin position="566"/>
        <end position="580"/>
    </location>
</feature>
<feature type="compositionally biased region" description="Basic and acidic residues" evidence="1">
    <location>
        <begin position="525"/>
        <end position="537"/>
    </location>
</feature>
<dbReference type="Proteomes" id="UP000694545">
    <property type="component" value="Unplaced"/>
</dbReference>
<evidence type="ECO:0000313" key="5">
    <source>
        <dbReference type="Proteomes" id="UP000694545"/>
    </source>
</evidence>
<accession>A0A8D2JJ78</accession>